<proteinExistence type="predicted"/>
<sequence length="281" mass="30508">MSGTRTDPTASGAPDAASTADRIDTSRPHPARMYDWFLGGKDNYPVDEELGRRLLGLQPEIKQFARHNRWFMQRAVRHLADTGIRQFLDIGSGIPTEPNLHQIAQSTAPDARVVYVDNDPIVLAHSGALLRGTPQGVTRYIDADVREPDRLLQLASATIDFTRPVALSLVALTHFLPDRDAVHDLVRRYVDELAPGSHLVLSQATGDFDPEAVAQGVAAYAARGATFAPRTHAEVSGFFDGLDLLDPGVVPLGDWRPEPRTDTSPVGTGPVPIYAGVARKP</sequence>
<dbReference type="RefSeq" id="WP_200695985.1">
    <property type="nucleotide sequence ID" value="NZ_JAVREX010000002.1"/>
</dbReference>
<reference evidence="3" key="1">
    <citation type="submission" date="2023-07" db="EMBL/GenBank/DDBJ databases">
        <title>30 novel species of actinomycetes from the DSMZ collection.</title>
        <authorList>
            <person name="Nouioui I."/>
        </authorList>
    </citation>
    <scope>NUCLEOTIDE SEQUENCE [LARGE SCALE GENOMIC DNA]</scope>
    <source>
        <strain evidence="3">DSM 41770</strain>
    </source>
</reference>
<dbReference type="GO" id="GO:0008168">
    <property type="term" value="F:methyltransferase activity"/>
    <property type="evidence" value="ECO:0007669"/>
    <property type="project" value="UniProtKB-KW"/>
</dbReference>
<accession>A0ABU2RDA0</accession>
<dbReference type="Proteomes" id="UP001183777">
    <property type="component" value="Unassembled WGS sequence"/>
</dbReference>
<evidence type="ECO:0000256" key="1">
    <source>
        <dbReference type="SAM" id="MobiDB-lite"/>
    </source>
</evidence>
<keyword evidence="2" id="KW-0489">Methyltransferase</keyword>
<feature type="region of interest" description="Disordered" evidence="1">
    <location>
        <begin position="256"/>
        <end position="281"/>
    </location>
</feature>
<dbReference type="InterPro" id="IPR006764">
    <property type="entry name" value="SAM_dep_MeTrfase_SAV2177_type"/>
</dbReference>
<dbReference type="GO" id="GO:0032259">
    <property type="term" value="P:methylation"/>
    <property type="evidence" value="ECO:0007669"/>
    <property type="project" value="UniProtKB-KW"/>
</dbReference>
<dbReference type="Pfam" id="PF04672">
    <property type="entry name" value="Methyltransf_19"/>
    <property type="match status" value="1"/>
</dbReference>
<organism evidence="2 3">
    <name type="scientific">Streptomyces salyersiae</name>
    <dbReference type="NCBI Taxonomy" id="3075530"/>
    <lineage>
        <taxon>Bacteria</taxon>
        <taxon>Bacillati</taxon>
        <taxon>Actinomycetota</taxon>
        <taxon>Actinomycetes</taxon>
        <taxon>Kitasatosporales</taxon>
        <taxon>Streptomycetaceae</taxon>
        <taxon>Streptomyces</taxon>
    </lineage>
</organism>
<keyword evidence="2" id="KW-0808">Transferase</keyword>
<dbReference type="PIRSF" id="PIRSF017393">
    <property type="entry name" value="MTase_SAV2177"/>
    <property type="match status" value="1"/>
</dbReference>
<dbReference type="EMBL" id="JAVREX010000002">
    <property type="protein sequence ID" value="MDT0426835.1"/>
    <property type="molecule type" value="Genomic_DNA"/>
</dbReference>
<name>A0ABU2RDA0_9ACTN</name>
<dbReference type="CDD" id="cd02440">
    <property type="entry name" value="AdoMet_MTases"/>
    <property type="match status" value="1"/>
</dbReference>
<dbReference type="InterPro" id="IPR029063">
    <property type="entry name" value="SAM-dependent_MTases_sf"/>
</dbReference>
<feature type="region of interest" description="Disordered" evidence="1">
    <location>
        <begin position="1"/>
        <end position="26"/>
    </location>
</feature>
<gene>
    <name evidence="2" type="ORF">RM649_04150</name>
</gene>
<protein>
    <submittedName>
        <fullName evidence="2">SAM-dependent methyltransferase</fullName>
    </submittedName>
</protein>
<comment type="caution">
    <text evidence="2">The sequence shown here is derived from an EMBL/GenBank/DDBJ whole genome shotgun (WGS) entry which is preliminary data.</text>
</comment>
<keyword evidence="3" id="KW-1185">Reference proteome</keyword>
<dbReference type="SUPFAM" id="SSF53335">
    <property type="entry name" value="S-adenosyl-L-methionine-dependent methyltransferases"/>
    <property type="match status" value="1"/>
</dbReference>
<dbReference type="Gene3D" id="3.40.50.150">
    <property type="entry name" value="Vaccinia Virus protein VP39"/>
    <property type="match status" value="1"/>
</dbReference>
<evidence type="ECO:0000313" key="3">
    <source>
        <dbReference type="Proteomes" id="UP001183777"/>
    </source>
</evidence>
<evidence type="ECO:0000313" key="2">
    <source>
        <dbReference type="EMBL" id="MDT0426835.1"/>
    </source>
</evidence>